<dbReference type="Pfam" id="PF00005">
    <property type="entry name" value="ABC_tran"/>
    <property type="match status" value="1"/>
</dbReference>
<keyword evidence="2" id="KW-0813">Transport</keyword>
<dbReference type="SMART" id="SM00382">
    <property type="entry name" value="AAA"/>
    <property type="match status" value="1"/>
</dbReference>
<dbReference type="Gene3D" id="3.40.50.300">
    <property type="entry name" value="P-loop containing nucleotide triphosphate hydrolases"/>
    <property type="match status" value="1"/>
</dbReference>
<evidence type="ECO:0000259" key="10">
    <source>
        <dbReference type="PROSITE" id="PS50893"/>
    </source>
</evidence>
<name>A0A397NCZ1_ECTOL</name>
<dbReference type="SUPFAM" id="SSF52540">
    <property type="entry name" value="P-loop containing nucleoside triphosphate hydrolases"/>
    <property type="match status" value="1"/>
</dbReference>
<dbReference type="InterPro" id="IPR003439">
    <property type="entry name" value="ABC_transporter-like_ATP-bd"/>
</dbReference>
<keyword evidence="5" id="KW-0547">Nucleotide-binding</keyword>
<evidence type="ECO:0000313" key="12">
    <source>
        <dbReference type="Proteomes" id="UP000265836"/>
    </source>
</evidence>
<organism evidence="11 12">
    <name type="scientific">Ectopseudomonas oleovorans</name>
    <name type="common">Pseudomonas oleovorans</name>
    <dbReference type="NCBI Taxonomy" id="301"/>
    <lineage>
        <taxon>Bacteria</taxon>
        <taxon>Pseudomonadati</taxon>
        <taxon>Pseudomonadota</taxon>
        <taxon>Gammaproteobacteria</taxon>
        <taxon>Pseudomonadales</taxon>
        <taxon>Pseudomonadaceae</taxon>
        <taxon>Ectopseudomonas</taxon>
    </lineage>
</organism>
<gene>
    <name evidence="11" type="ORF">DFO61_2000</name>
</gene>
<protein>
    <submittedName>
        <fullName evidence="11">Amino acid/amide ABC transporter membrane protein 2 (HAAT family) /amino acid/amide ABC transporter ATP-binding protein 1 (HAAT family)</fullName>
    </submittedName>
</protein>
<evidence type="ECO:0000256" key="7">
    <source>
        <dbReference type="ARBA" id="ARBA00022989"/>
    </source>
</evidence>
<feature type="transmembrane region" description="Helical" evidence="9">
    <location>
        <begin position="204"/>
        <end position="222"/>
    </location>
</feature>
<evidence type="ECO:0000256" key="1">
    <source>
        <dbReference type="ARBA" id="ARBA00004429"/>
    </source>
</evidence>
<dbReference type="InterPro" id="IPR001851">
    <property type="entry name" value="ABC_transp_permease"/>
</dbReference>
<keyword evidence="8 9" id="KW-0472">Membrane</keyword>
<feature type="transmembrane region" description="Helical" evidence="9">
    <location>
        <begin position="155"/>
        <end position="174"/>
    </location>
</feature>
<keyword evidence="3" id="KW-1003">Cell membrane</keyword>
<evidence type="ECO:0000256" key="2">
    <source>
        <dbReference type="ARBA" id="ARBA00022448"/>
    </source>
</evidence>
<dbReference type="GO" id="GO:0005524">
    <property type="term" value="F:ATP binding"/>
    <property type="evidence" value="ECO:0007669"/>
    <property type="project" value="UniProtKB-KW"/>
</dbReference>
<keyword evidence="7 9" id="KW-1133">Transmembrane helix</keyword>
<comment type="caution">
    <text evidence="11">The sequence shown here is derived from an EMBL/GenBank/DDBJ whole genome shotgun (WGS) entry which is preliminary data.</text>
</comment>
<dbReference type="InterPro" id="IPR003593">
    <property type="entry name" value="AAA+_ATPase"/>
</dbReference>
<evidence type="ECO:0000256" key="6">
    <source>
        <dbReference type="ARBA" id="ARBA00022840"/>
    </source>
</evidence>
<evidence type="ECO:0000256" key="9">
    <source>
        <dbReference type="SAM" id="Phobius"/>
    </source>
</evidence>
<reference evidence="11 12" key="1">
    <citation type="submission" date="2018-08" db="EMBL/GenBank/DDBJ databases">
        <title>Genome sequencing of rice bacterial endophytes.</title>
        <authorList>
            <person name="Venturi V."/>
        </authorList>
    </citation>
    <scope>NUCLEOTIDE SEQUENCE [LARGE SCALE GENOMIC DNA]</scope>
    <source>
        <strain evidence="11 12">E1205</strain>
    </source>
</reference>
<accession>A0A397NCZ1</accession>
<dbReference type="InterPro" id="IPR043428">
    <property type="entry name" value="LivM-like"/>
</dbReference>
<feature type="transmembrane region" description="Helical" evidence="9">
    <location>
        <begin position="83"/>
        <end position="102"/>
    </location>
</feature>
<dbReference type="Pfam" id="PF12399">
    <property type="entry name" value="BCA_ABC_TP_C"/>
    <property type="match status" value="1"/>
</dbReference>
<proteinExistence type="predicted"/>
<feature type="transmembrane region" description="Helical" evidence="9">
    <location>
        <begin position="114"/>
        <end position="135"/>
    </location>
</feature>
<dbReference type="CDD" id="cd06581">
    <property type="entry name" value="TM_PBP1_LivM_like"/>
    <property type="match status" value="1"/>
</dbReference>
<feature type="transmembrane region" description="Helical" evidence="9">
    <location>
        <begin position="242"/>
        <end position="265"/>
    </location>
</feature>
<evidence type="ECO:0000256" key="4">
    <source>
        <dbReference type="ARBA" id="ARBA00022692"/>
    </source>
</evidence>
<keyword evidence="4 9" id="KW-0812">Transmembrane</keyword>
<dbReference type="AlphaFoldDB" id="A0A397NCZ1"/>
<dbReference type="PROSITE" id="PS50893">
    <property type="entry name" value="ABC_TRANSPORTER_2"/>
    <property type="match status" value="1"/>
</dbReference>
<keyword evidence="6 11" id="KW-0067">ATP-binding</keyword>
<evidence type="ECO:0000256" key="5">
    <source>
        <dbReference type="ARBA" id="ARBA00022741"/>
    </source>
</evidence>
<dbReference type="Proteomes" id="UP000265836">
    <property type="component" value="Unassembled WGS sequence"/>
</dbReference>
<dbReference type="GO" id="GO:0016887">
    <property type="term" value="F:ATP hydrolysis activity"/>
    <property type="evidence" value="ECO:0007669"/>
    <property type="project" value="InterPro"/>
</dbReference>
<dbReference type="FunFam" id="3.40.50.300:FF:000421">
    <property type="entry name" value="Branched-chain amino acid ABC transporter ATP-binding protein"/>
    <property type="match status" value="1"/>
</dbReference>
<dbReference type="GO" id="GO:0005886">
    <property type="term" value="C:plasma membrane"/>
    <property type="evidence" value="ECO:0007669"/>
    <property type="project" value="UniProtKB-SubCell"/>
</dbReference>
<sequence length="591" mass="62863">MNRRLLALLLLLVGIVLALQVLQPFHVTLLNYVGLYSLVALGLVVLTGVGGLTSFGQAAFVGIGAYATAVVSANLGLSPWLGLLAGLGITLVVALVLGLLTLRLAGHYLPLGTLAWGLALYYLFGNLPMLGGFAGIADLPYIQLGGWTIDSASDFTLIIGVLLVAVLWMLGNLLDSRQGRAIRSLKEASGMAEAMGVNTMRSKLLAFVLAALLAALSGWIYAHMQRIVNPTPFSVTMGIEYLFMIVLGGAASLWGALVGAALLTLFKQVLEDVLPQLLGGGGGTLELIVFGVLIILVLQYAKDGLLPLLQKYLPSPKPRVLDLHDAEPLPRREPEPVRSNQPLLAAEGLVKRFGGLVANNDMSLAVHAGQVVALIGPNGAGKSTLFNLLTGVLPPTSGQVFFKGQRIDGLSPRAIASLGVSRTFQHVRLLPGMSVLENVALGAHRRGNAGVLRALLRFDRAEERRLLAEAARQIERVGLAEYMHTPAGSLALGQQRIVEIARALCSDPQMLLLDEPAAGLRYNEKQTLACLLEQLREEGLGVLLVEHDMDFVMGLADHIVVMEFGQRLATGSPMEIQDNPAVLAAYLGGVE</sequence>
<evidence type="ECO:0000256" key="8">
    <source>
        <dbReference type="ARBA" id="ARBA00023136"/>
    </source>
</evidence>
<feature type="domain" description="ABC transporter" evidence="10">
    <location>
        <begin position="344"/>
        <end position="589"/>
    </location>
</feature>
<evidence type="ECO:0000313" key="11">
    <source>
        <dbReference type="EMBL" id="RIA35332.1"/>
    </source>
</evidence>
<dbReference type="EMBL" id="QXDA01000002">
    <property type="protein sequence ID" value="RIA35332.1"/>
    <property type="molecule type" value="Genomic_DNA"/>
</dbReference>
<evidence type="ECO:0000256" key="3">
    <source>
        <dbReference type="ARBA" id="ARBA00022475"/>
    </source>
</evidence>
<feature type="transmembrane region" description="Helical" evidence="9">
    <location>
        <begin position="34"/>
        <end position="52"/>
    </location>
</feature>
<dbReference type="RefSeq" id="WP_119692640.1">
    <property type="nucleotide sequence ID" value="NZ_QXDA01000002.1"/>
</dbReference>
<dbReference type="Pfam" id="PF02653">
    <property type="entry name" value="BPD_transp_2"/>
    <property type="match status" value="1"/>
</dbReference>
<dbReference type="GO" id="GO:0015658">
    <property type="term" value="F:branched-chain amino acid transmembrane transporter activity"/>
    <property type="evidence" value="ECO:0007669"/>
    <property type="project" value="InterPro"/>
</dbReference>
<dbReference type="InterPro" id="IPR032823">
    <property type="entry name" value="BCA_ABC_TP_C"/>
</dbReference>
<feature type="transmembrane region" description="Helical" evidence="9">
    <location>
        <begin position="277"/>
        <end position="301"/>
    </location>
</feature>
<dbReference type="PANTHER" id="PTHR45772:SF2">
    <property type="entry name" value="ABC TRANSPORTER ATP-BINDING PROTEIN"/>
    <property type="match status" value="1"/>
</dbReference>
<dbReference type="InterPro" id="IPR027417">
    <property type="entry name" value="P-loop_NTPase"/>
</dbReference>
<dbReference type="InterPro" id="IPR051120">
    <property type="entry name" value="ABC_AA/LPS_Transport"/>
</dbReference>
<dbReference type="CDD" id="cd03219">
    <property type="entry name" value="ABC_Mj1267_LivG_branched"/>
    <property type="match status" value="1"/>
</dbReference>
<comment type="subcellular location">
    <subcellularLocation>
        <location evidence="1">Cell inner membrane</location>
        <topology evidence="1">Multi-pass membrane protein</topology>
    </subcellularLocation>
</comment>
<dbReference type="PANTHER" id="PTHR45772">
    <property type="entry name" value="CONSERVED COMPONENT OF ABC TRANSPORTER FOR NATURAL AMINO ACIDS-RELATED"/>
    <property type="match status" value="1"/>
</dbReference>
<feature type="transmembrane region" description="Helical" evidence="9">
    <location>
        <begin position="59"/>
        <end position="77"/>
    </location>
</feature>